<dbReference type="CDD" id="cd17932">
    <property type="entry name" value="DEXQc_UvrD"/>
    <property type="match status" value="1"/>
</dbReference>
<feature type="binding site" evidence="10">
    <location>
        <begin position="25"/>
        <end position="32"/>
    </location>
    <ligand>
        <name>ATP</name>
        <dbReference type="ChEBI" id="CHEBI:30616"/>
    </ligand>
</feature>
<proteinExistence type="inferred from homology"/>
<evidence type="ECO:0000256" key="6">
    <source>
        <dbReference type="ARBA" id="ARBA00023235"/>
    </source>
</evidence>
<dbReference type="AlphaFoldDB" id="A0A1T5DQC5"/>
<dbReference type="Pfam" id="PF13361">
    <property type="entry name" value="UvrD_C"/>
    <property type="match status" value="1"/>
</dbReference>
<keyword evidence="3 10" id="KW-0378">Hydrolase</keyword>
<evidence type="ECO:0000256" key="9">
    <source>
        <dbReference type="ARBA" id="ARBA00048988"/>
    </source>
</evidence>
<accession>A0A1T5DQC5</accession>
<evidence type="ECO:0000256" key="2">
    <source>
        <dbReference type="ARBA" id="ARBA00022741"/>
    </source>
</evidence>
<dbReference type="RefSeq" id="WP_079684008.1">
    <property type="nucleotide sequence ID" value="NZ_FUYQ01000020.1"/>
</dbReference>
<dbReference type="PANTHER" id="PTHR11070:SF30">
    <property type="entry name" value="F-BOX DNA HELICASE 1"/>
    <property type="match status" value="1"/>
</dbReference>
<evidence type="ECO:0000256" key="7">
    <source>
        <dbReference type="ARBA" id="ARBA00034617"/>
    </source>
</evidence>
<name>A0A1T5DQC5_9BACT</name>
<keyword evidence="13" id="KW-1185">Reference proteome</keyword>
<dbReference type="PROSITE" id="PS51198">
    <property type="entry name" value="UVRD_HELICASE_ATP_BIND"/>
    <property type="match status" value="1"/>
</dbReference>
<evidence type="ECO:0000256" key="8">
    <source>
        <dbReference type="ARBA" id="ARBA00034808"/>
    </source>
</evidence>
<evidence type="ECO:0000256" key="10">
    <source>
        <dbReference type="PROSITE-ProRule" id="PRU00560"/>
    </source>
</evidence>
<sequence>MNNIMLSEKQKEVVSFGKGSLLVKASAGSGKTRVLTERICMLAKSTKRRILAITFSNRASEEIKNRLASIDDTLLEKVYVGTFHAFCNYVLEKHGAAIGYKELPHVFSEVEDRMRIVEKAIADTPSLRHLYESKNEKQRNQYKSKSLDVISTIKREVILDEDLTRKINDDEILLYYNYREIMSSLNAIDFDDLLFLTYKLFISNTNIAALYRRNFEYIFVDEAQDLNRAQYMVLRSLTSDENKNVMFVGDSNQSIYGFNGSSSDFMNLDFIQDYNPKVFVLNENYRSTKTILKYANQIIPNSSSLDEVVLEGVTKELCFESVEKETLWVIDKIKLLLQQKKVKDIEGEICTERIAILARNKYVLLPIEERLKKENLPYYYKSSSKGLELSSLSGSIFNLALQVKGNSKDRLHLSQLLNLLKLKNVVSLDDIIKRLENGSIYFETILTILNLKEDGSNFKLCIRQLLSKITNKLLHADENELHIAYSDFNEILNHWLNYEKRTLDRSLISFRNAIALGQTFANNEDKGITLSTVHTMKGQENDIVFLIGMDDMTFPDYRAIEKGGVEMQQEKNNLYVAVTRAKRYLFVTYPLSRIMPWGEVKKRVKSRLLPK</sequence>
<keyword evidence="4 10" id="KW-0347">Helicase</keyword>
<dbReference type="EC" id="5.6.2.4" evidence="8"/>
<evidence type="ECO:0000313" key="13">
    <source>
        <dbReference type="Proteomes" id="UP000190852"/>
    </source>
</evidence>
<dbReference type="Gene3D" id="1.10.486.10">
    <property type="entry name" value="PCRA, domain 4"/>
    <property type="match status" value="1"/>
</dbReference>
<keyword evidence="6" id="KW-0413">Isomerase</keyword>
<dbReference type="GO" id="GO:0043138">
    <property type="term" value="F:3'-5' DNA helicase activity"/>
    <property type="evidence" value="ECO:0007669"/>
    <property type="project" value="UniProtKB-EC"/>
</dbReference>
<dbReference type="Pfam" id="PF00580">
    <property type="entry name" value="UvrD-helicase"/>
    <property type="match status" value="1"/>
</dbReference>
<organism evidence="12 13">
    <name type="scientific">Parabacteroides chartae</name>
    <dbReference type="NCBI Taxonomy" id="1037355"/>
    <lineage>
        <taxon>Bacteria</taxon>
        <taxon>Pseudomonadati</taxon>
        <taxon>Bacteroidota</taxon>
        <taxon>Bacteroidia</taxon>
        <taxon>Bacteroidales</taxon>
        <taxon>Tannerellaceae</taxon>
        <taxon>Parabacteroides</taxon>
    </lineage>
</organism>
<keyword evidence="2 10" id="KW-0547">Nucleotide-binding</keyword>
<dbReference type="EMBL" id="FUYQ01000020">
    <property type="protein sequence ID" value="SKB73895.1"/>
    <property type="molecule type" value="Genomic_DNA"/>
</dbReference>
<dbReference type="InterPro" id="IPR027417">
    <property type="entry name" value="P-loop_NTPase"/>
</dbReference>
<evidence type="ECO:0000259" key="11">
    <source>
        <dbReference type="PROSITE" id="PS51198"/>
    </source>
</evidence>
<dbReference type="GO" id="GO:0000724">
    <property type="term" value="P:double-strand break repair via homologous recombination"/>
    <property type="evidence" value="ECO:0007669"/>
    <property type="project" value="TreeGrafter"/>
</dbReference>
<evidence type="ECO:0000256" key="4">
    <source>
        <dbReference type="ARBA" id="ARBA00022806"/>
    </source>
</evidence>
<dbReference type="InterPro" id="IPR000212">
    <property type="entry name" value="DNA_helicase_UvrD/REP"/>
</dbReference>
<evidence type="ECO:0000313" key="12">
    <source>
        <dbReference type="EMBL" id="SKB73895.1"/>
    </source>
</evidence>
<keyword evidence="5 10" id="KW-0067">ATP-binding</keyword>
<feature type="domain" description="UvrD-like helicase ATP-binding" evidence="11">
    <location>
        <begin position="4"/>
        <end position="288"/>
    </location>
</feature>
<evidence type="ECO:0000256" key="3">
    <source>
        <dbReference type="ARBA" id="ARBA00022801"/>
    </source>
</evidence>
<evidence type="ECO:0000256" key="1">
    <source>
        <dbReference type="ARBA" id="ARBA00009922"/>
    </source>
</evidence>
<dbReference type="Proteomes" id="UP000190852">
    <property type="component" value="Unassembled WGS sequence"/>
</dbReference>
<comment type="catalytic activity">
    <reaction evidence="9">
        <text>ATP + H2O = ADP + phosphate + H(+)</text>
        <dbReference type="Rhea" id="RHEA:13065"/>
        <dbReference type="ChEBI" id="CHEBI:15377"/>
        <dbReference type="ChEBI" id="CHEBI:15378"/>
        <dbReference type="ChEBI" id="CHEBI:30616"/>
        <dbReference type="ChEBI" id="CHEBI:43474"/>
        <dbReference type="ChEBI" id="CHEBI:456216"/>
        <dbReference type="EC" id="5.6.2.4"/>
    </reaction>
</comment>
<gene>
    <name evidence="12" type="ORF">SAMN05660349_02580</name>
</gene>
<protein>
    <recommendedName>
        <fullName evidence="8">DNA 3'-5' helicase</fullName>
        <ecNumber evidence="8">5.6.2.4</ecNumber>
    </recommendedName>
</protein>
<dbReference type="PANTHER" id="PTHR11070">
    <property type="entry name" value="UVRD / RECB / PCRA DNA HELICASE FAMILY MEMBER"/>
    <property type="match status" value="1"/>
</dbReference>
<comment type="catalytic activity">
    <reaction evidence="7">
        <text>Couples ATP hydrolysis with the unwinding of duplex DNA by translocating in the 3'-5' direction.</text>
        <dbReference type="EC" id="5.6.2.4"/>
    </reaction>
</comment>
<dbReference type="GO" id="GO:0031297">
    <property type="term" value="P:replication fork processing"/>
    <property type="evidence" value="ECO:0007669"/>
    <property type="project" value="TreeGrafter"/>
</dbReference>
<comment type="similarity">
    <text evidence="1">Belongs to the helicase family. UvrD subfamily.</text>
</comment>
<dbReference type="GO" id="GO:0003677">
    <property type="term" value="F:DNA binding"/>
    <property type="evidence" value="ECO:0007669"/>
    <property type="project" value="InterPro"/>
</dbReference>
<dbReference type="Gene3D" id="1.10.10.160">
    <property type="match status" value="1"/>
</dbReference>
<dbReference type="InterPro" id="IPR013986">
    <property type="entry name" value="DExx_box_DNA_helicase_dom_sf"/>
</dbReference>
<dbReference type="SUPFAM" id="SSF52540">
    <property type="entry name" value="P-loop containing nucleoside triphosphate hydrolases"/>
    <property type="match status" value="1"/>
</dbReference>
<dbReference type="Gene3D" id="3.40.50.300">
    <property type="entry name" value="P-loop containing nucleotide triphosphate hydrolases"/>
    <property type="match status" value="2"/>
</dbReference>
<dbReference type="GO" id="GO:0016887">
    <property type="term" value="F:ATP hydrolysis activity"/>
    <property type="evidence" value="ECO:0007669"/>
    <property type="project" value="RHEA"/>
</dbReference>
<reference evidence="13" key="1">
    <citation type="submission" date="2017-02" db="EMBL/GenBank/DDBJ databases">
        <authorList>
            <person name="Varghese N."/>
            <person name="Submissions S."/>
        </authorList>
    </citation>
    <scope>NUCLEOTIDE SEQUENCE [LARGE SCALE GENOMIC DNA]</scope>
    <source>
        <strain evidence="13">DSM 24967</strain>
    </source>
</reference>
<evidence type="ECO:0000256" key="5">
    <source>
        <dbReference type="ARBA" id="ARBA00022840"/>
    </source>
</evidence>
<dbReference type="InterPro" id="IPR014016">
    <property type="entry name" value="UvrD-like_ATP-bd"/>
</dbReference>
<dbReference type="GO" id="GO:0005524">
    <property type="term" value="F:ATP binding"/>
    <property type="evidence" value="ECO:0007669"/>
    <property type="project" value="UniProtKB-UniRule"/>
</dbReference>
<dbReference type="InterPro" id="IPR014017">
    <property type="entry name" value="DNA_helicase_UvrD-like_C"/>
</dbReference>